<evidence type="ECO:0008006" key="3">
    <source>
        <dbReference type="Google" id="ProtNLM"/>
    </source>
</evidence>
<reference evidence="1 2" key="1">
    <citation type="submission" date="2020-12" db="EMBL/GenBank/DDBJ databases">
        <title>FDA dAtabase for Regulatory Grade micrObial Sequences (FDA-ARGOS): Supporting development and validation of Infectious Disease Dx tests.</title>
        <authorList>
            <person name="Nelson B."/>
            <person name="Plummer A."/>
            <person name="Tallon L."/>
            <person name="Sadzewicz L."/>
            <person name="Zhao X."/>
            <person name="Boylan J."/>
            <person name="Ott S."/>
            <person name="Bowen H."/>
            <person name="Vavikolanu K."/>
            <person name="Mehta A."/>
            <person name="Aluvathingal J."/>
            <person name="Nadendla S."/>
            <person name="Myers T."/>
            <person name="Yan Y."/>
            <person name="Sichtig H."/>
        </authorList>
    </citation>
    <scope>NUCLEOTIDE SEQUENCE [LARGE SCALE GENOMIC DNA]</scope>
    <source>
        <strain evidence="1 2">FDAARGOS_923</strain>
    </source>
</reference>
<gene>
    <name evidence="1" type="ORF">I6G80_14470</name>
</gene>
<accession>A0AB37GNI9</accession>
<organism evidence="1 2">
    <name type="scientific">Bacillus licheniformis</name>
    <dbReference type="NCBI Taxonomy" id="1402"/>
    <lineage>
        <taxon>Bacteria</taxon>
        <taxon>Bacillati</taxon>
        <taxon>Bacillota</taxon>
        <taxon>Bacilli</taxon>
        <taxon>Bacillales</taxon>
        <taxon>Bacillaceae</taxon>
        <taxon>Bacillus</taxon>
    </lineage>
</organism>
<dbReference type="EMBL" id="CP065647">
    <property type="protein sequence ID" value="QPR71051.1"/>
    <property type="molecule type" value="Genomic_DNA"/>
</dbReference>
<evidence type="ECO:0000313" key="1">
    <source>
        <dbReference type="EMBL" id="QPR71051.1"/>
    </source>
</evidence>
<dbReference type="Proteomes" id="UP000595038">
    <property type="component" value="Chromosome"/>
</dbReference>
<protein>
    <recommendedName>
        <fullName evidence="3">Phage related protein</fullName>
    </recommendedName>
</protein>
<sequence length="104" mass="12145">MKWLYKYDENFNYLPGEELQIEDDDKTPDFYCDARPPDGLYLPKFDPKRNKWFESAAQEYIDSLQPPEPEPNPIDLLKKQNALLSLQIARLQSEVSDLKGGYTS</sequence>
<evidence type="ECO:0000313" key="2">
    <source>
        <dbReference type="Proteomes" id="UP000595038"/>
    </source>
</evidence>
<name>A0AB37GNI9_BACLI</name>
<dbReference type="RefSeq" id="WP_197941962.1">
    <property type="nucleotide sequence ID" value="NZ_CP065647.1"/>
</dbReference>
<dbReference type="AlphaFoldDB" id="A0AB37GNI9"/>
<proteinExistence type="predicted"/>